<reference evidence="9 10" key="1">
    <citation type="submission" date="2019-06" db="EMBL/GenBank/DDBJ databases">
        <title>Genomics analysis of Aphanomyces spp. identifies a new class of oomycete effector associated with host adaptation.</title>
        <authorList>
            <person name="Gaulin E."/>
        </authorList>
    </citation>
    <scope>NUCLEOTIDE SEQUENCE [LARGE SCALE GENOMIC DNA]</scope>
    <source>
        <strain evidence="9 10">E</strain>
    </source>
</reference>
<sequence length="689" mass="73599">MDASAPPPTPQPDIATTTVSNIVAVAAPATVAAPKSEPPSTHFCRLDRNKIILLGCGLVVAMTGGAVGIWQGVKPLVVQTSPQEQGSEQAGSSTASGAVVVTTTGRPTTTARQFTTTTTTAKPVVTTTPLEPVATTTTTTTAPSAAITTARPIVTTTTAGPVATADATTPIATTPIVTTPESIATTPAPIATTPAPISTTTTSIVTTTTANPPIPTTETPLTAQTISMTTTLAPTTPITPTTTPRDTINYTMGMIRDGVIRPVDQDSNPTAYADQGCYLPNYVSKNGKMYIVTNTNQEIPIAIKGINWFGMETENAIPFGLWTNDQNGTTLFELASFLSRNQFNSVRLLLTVSSILNNTAPNRGMVHEYANAALDLTNYTSAIGTLVQGLGHHGISVLLDLHNLSPSDRGASWFSNSVTEADTLRAVETLAATFCHDKYWNILGLDLKNEPTEVTWGDNGPNDFRRGATTLANQMLRNCSNWLAFVEGNSAKIQSGMYGGQQTWFMDWWGGGMREIGTNPLTLNTAHKVVYAPHYYSPSVYPQAYLVQGGKREGDILTGYREWDDATLEQIVADSSEDMFGYLRSTQDGALVLGEFGGLFTQDTHVNKTNQRVTQNVIKMVASQPGYAGGYVWSLNPESGYEFSASGTKGYFMEGLLTLDWVHVNTPLLKALEGMNSLNNLTPFPCLKM</sequence>
<proteinExistence type="inferred from homology"/>
<keyword evidence="7" id="KW-0812">Transmembrane</keyword>
<dbReference type="EMBL" id="VJMI01013044">
    <property type="protein sequence ID" value="KAF0748716.1"/>
    <property type="molecule type" value="Genomic_DNA"/>
</dbReference>
<feature type="transmembrane region" description="Helical" evidence="7">
    <location>
        <begin position="51"/>
        <end position="73"/>
    </location>
</feature>
<dbReference type="Gene3D" id="3.20.20.80">
    <property type="entry name" value="Glycosidases"/>
    <property type="match status" value="1"/>
</dbReference>
<comment type="similarity">
    <text evidence="1">Belongs to the glycosyl hydrolase 5 (cellulase A) family.</text>
</comment>
<evidence type="ECO:0000313" key="9">
    <source>
        <dbReference type="EMBL" id="KAF0748716.1"/>
    </source>
</evidence>
<dbReference type="InterPro" id="IPR017853">
    <property type="entry name" value="GH"/>
</dbReference>
<keyword evidence="3" id="KW-0136">Cellulose degradation</keyword>
<keyword evidence="7" id="KW-0472">Membrane</keyword>
<evidence type="ECO:0000256" key="2">
    <source>
        <dbReference type="ARBA" id="ARBA00022801"/>
    </source>
</evidence>
<dbReference type="GO" id="GO:0004553">
    <property type="term" value="F:hydrolase activity, hydrolyzing O-glycosyl compounds"/>
    <property type="evidence" value="ECO:0007669"/>
    <property type="project" value="InterPro"/>
</dbReference>
<evidence type="ECO:0000256" key="4">
    <source>
        <dbReference type="ARBA" id="ARBA00023277"/>
    </source>
</evidence>
<dbReference type="VEuPathDB" id="FungiDB:H257_06856"/>
<dbReference type="SUPFAM" id="SSF51445">
    <property type="entry name" value="(Trans)glycosidases"/>
    <property type="match status" value="1"/>
</dbReference>
<name>A0A6A5A2W1_APHAT</name>
<dbReference type="InterPro" id="IPR001547">
    <property type="entry name" value="Glyco_hydro_5"/>
</dbReference>
<protein>
    <recommendedName>
        <fullName evidence="8">Glycoside hydrolase family 5 domain-containing protein</fullName>
    </recommendedName>
</protein>
<accession>A0A6A5A2W1</accession>
<dbReference type="PANTHER" id="PTHR35923:SF2">
    <property type="entry name" value="ENDOGLUCANASE"/>
    <property type="match status" value="1"/>
</dbReference>
<keyword evidence="7" id="KW-1133">Transmembrane helix</keyword>
<keyword evidence="2" id="KW-0378">Hydrolase</keyword>
<evidence type="ECO:0000256" key="1">
    <source>
        <dbReference type="ARBA" id="ARBA00005641"/>
    </source>
</evidence>
<keyword evidence="6" id="KW-0624">Polysaccharide degradation</keyword>
<organism evidence="9 10">
    <name type="scientific">Aphanomyces astaci</name>
    <name type="common">Crayfish plague agent</name>
    <dbReference type="NCBI Taxonomy" id="112090"/>
    <lineage>
        <taxon>Eukaryota</taxon>
        <taxon>Sar</taxon>
        <taxon>Stramenopiles</taxon>
        <taxon>Oomycota</taxon>
        <taxon>Saprolegniomycetes</taxon>
        <taxon>Saprolegniales</taxon>
        <taxon>Verrucalvaceae</taxon>
        <taxon>Aphanomyces</taxon>
    </lineage>
</organism>
<keyword evidence="5" id="KW-0326">Glycosidase</keyword>
<dbReference type="Pfam" id="PF00150">
    <property type="entry name" value="Cellulase"/>
    <property type="match status" value="1"/>
</dbReference>
<keyword evidence="4" id="KW-0119">Carbohydrate metabolism</keyword>
<gene>
    <name evidence="9" type="ORF">AaE_007272</name>
</gene>
<dbReference type="Proteomes" id="UP000469452">
    <property type="component" value="Unassembled WGS sequence"/>
</dbReference>
<evidence type="ECO:0000256" key="6">
    <source>
        <dbReference type="ARBA" id="ARBA00023326"/>
    </source>
</evidence>
<dbReference type="GO" id="GO:0030245">
    <property type="term" value="P:cellulose catabolic process"/>
    <property type="evidence" value="ECO:0007669"/>
    <property type="project" value="UniProtKB-KW"/>
</dbReference>
<evidence type="ECO:0000256" key="7">
    <source>
        <dbReference type="SAM" id="Phobius"/>
    </source>
</evidence>
<dbReference type="PANTHER" id="PTHR35923">
    <property type="entry name" value="MAJOR EXTRACELLULAR ENDOGLUCANASE"/>
    <property type="match status" value="1"/>
</dbReference>
<evidence type="ECO:0000259" key="8">
    <source>
        <dbReference type="Pfam" id="PF00150"/>
    </source>
</evidence>
<evidence type="ECO:0000256" key="3">
    <source>
        <dbReference type="ARBA" id="ARBA00023001"/>
    </source>
</evidence>
<dbReference type="AlphaFoldDB" id="A0A6A5A2W1"/>
<evidence type="ECO:0000256" key="5">
    <source>
        <dbReference type="ARBA" id="ARBA00023295"/>
    </source>
</evidence>
<feature type="domain" description="Glycoside hydrolase family 5" evidence="8">
    <location>
        <begin position="304"/>
        <end position="637"/>
    </location>
</feature>
<comment type="caution">
    <text evidence="9">The sequence shown here is derived from an EMBL/GenBank/DDBJ whole genome shotgun (WGS) entry which is preliminary data.</text>
</comment>
<evidence type="ECO:0000313" key="10">
    <source>
        <dbReference type="Proteomes" id="UP000469452"/>
    </source>
</evidence>